<dbReference type="RefSeq" id="WP_136384639.1">
    <property type="nucleotide sequence ID" value="NZ_SSOD01000006.1"/>
</dbReference>
<dbReference type="PANTHER" id="PTHR43464">
    <property type="entry name" value="METHYLTRANSFERASE"/>
    <property type="match status" value="1"/>
</dbReference>
<dbReference type="AlphaFoldDB" id="A0A4S4APF1"/>
<dbReference type="Gene3D" id="3.40.50.150">
    <property type="entry name" value="Vaccinia Virus protein VP39"/>
    <property type="match status" value="1"/>
</dbReference>
<feature type="domain" description="Methyltransferase" evidence="4">
    <location>
        <begin position="60"/>
        <end position="154"/>
    </location>
</feature>
<dbReference type="EMBL" id="SSOD01000006">
    <property type="protein sequence ID" value="THF61565.1"/>
    <property type="molecule type" value="Genomic_DNA"/>
</dbReference>
<sequence length="230" mass="26371">MSRNTVPAGIELPFSAKYDAEHSQAYHDKHHGDLRRRLSNWRDQQLARRALALAGEPPQVLDLPCGAGRFWETLAERPERRIIAADNSAAMLEVALRHCRPALLERIRPLHTSAFAIDLPDQSVDSIFCMRLLHHIGESEHRLALLREFHRVTRDTAILSLWVDGNYLALRRGRQEARRHRHGRNGFQNRHVLARSAAEAEFALAGFAIAGHLDFLPLHSMWRVYVLRRA</sequence>
<protein>
    <submittedName>
        <fullName evidence="5">Class I SAM-dependent methyltransferase</fullName>
    </submittedName>
</protein>
<name>A0A4S4APF1_9RHOO</name>
<dbReference type="GO" id="GO:0008168">
    <property type="term" value="F:methyltransferase activity"/>
    <property type="evidence" value="ECO:0007669"/>
    <property type="project" value="UniProtKB-KW"/>
</dbReference>
<dbReference type="OrthoDB" id="5608223at2"/>
<keyword evidence="3" id="KW-0949">S-adenosyl-L-methionine</keyword>
<evidence type="ECO:0000259" key="4">
    <source>
        <dbReference type="Pfam" id="PF13649"/>
    </source>
</evidence>
<dbReference type="Pfam" id="PF13649">
    <property type="entry name" value="Methyltransf_25"/>
    <property type="match status" value="1"/>
</dbReference>
<evidence type="ECO:0000256" key="2">
    <source>
        <dbReference type="ARBA" id="ARBA00022679"/>
    </source>
</evidence>
<keyword evidence="6" id="KW-1185">Reference proteome</keyword>
<evidence type="ECO:0000256" key="1">
    <source>
        <dbReference type="ARBA" id="ARBA00022603"/>
    </source>
</evidence>
<dbReference type="PANTHER" id="PTHR43464:SF19">
    <property type="entry name" value="UBIQUINONE BIOSYNTHESIS O-METHYLTRANSFERASE, MITOCHONDRIAL"/>
    <property type="match status" value="1"/>
</dbReference>
<comment type="caution">
    <text evidence="5">The sequence shown here is derived from an EMBL/GenBank/DDBJ whole genome shotgun (WGS) entry which is preliminary data.</text>
</comment>
<evidence type="ECO:0000256" key="3">
    <source>
        <dbReference type="ARBA" id="ARBA00022691"/>
    </source>
</evidence>
<keyword evidence="2 5" id="KW-0808">Transferase</keyword>
<dbReference type="InterPro" id="IPR041698">
    <property type="entry name" value="Methyltransf_25"/>
</dbReference>
<organism evidence="5 6">
    <name type="scientific">Pseudothauera rhizosphaerae</name>
    <dbReference type="NCBI Taxonomy" id="2565932"/>
    <lineage>
        <taxon>Bacteria</taxon>
        <taxon>Pseudomonadati</taxon>
        <taxon>Pseudomonadota</taxon>
        <taxon>Betaproteobacteria</taxon>
        <taxon>Rhodocyclales</taxon>
        <taxon>Zoogloeaceae</taxon>
        <taxon>Pseudothauera</taxon>
    </lineage>
</organism>
<evidence type="ECO:0000313" key="5">
    <source>
        <dbReference type="EMBL" id="THF61565.1"/>
    </source>
</evidence>
<reference evidence="5 6" key="1">
    <citation type="submission" date="2019-04" db="EMBL/GenBank/DDBJ databases">
        <title>Azoarcus rhizosphaerae sp. nov. isolated from rhizosphere of Ficus religiosa.</title>
        <authorList>
            <person name="Lin S.-Y."/>
            <person name="Hameed A."/>
            <person name="Hsu Y.-H."/>
            <person name="Young C.-C."/>
        </authorList>
    </citation>
    <scope>NUCLEOTIDE SEQUENCE [LARGE SCALE GENOMIC DNA]</scope>
    <source>
        <strain evidence="5 6">CC-YHH848</strain>
    </source>
</reference>
<dbReference type="GO" id="GO:0032259">
    <property type="term" value="P:methylation"/>
    <property type="evidence" value="ECO:0007669"/>
    <property type="project" value="UniProtKB-KW"/>
</dbReference>
<dbReference type="SUPFAM" id="SSF53335">
    <property type="entry name" value="S-adenosyl-L-methionine-dependent methyltransferases"/>
    <property type="match status" value="1"/>
</dbReference>
<dbReference type="Proteomes" id="UP000307956">
    <property type="component" value="Unassembled WGS sequence"/>
</dbReference>
<accession>A0A4S4APF1</accession>
<keyword evidence="1 5" id="KW-0489">Methyltransferase</keyword>
<gene>
    <name evidence="5" type="ORF">E6O51_08905</name>
</gene>
<dbReference type="CDD" id="cd02440">
    <property type="entry name" value="AdoMet_MTases"/>
    <property type="match status" value="1"/>
</dbReference>
<dbReference type="InterPro" id="IPR029063">
    <property type="entry name" value="SAM-dependent_MTases_sf"/>
</dbReference>
<proteinExistence type="predicted"/>
<evidence type="ECO:0000313" key="6">
    <source>
        <dbReference type="Proteomes" id="UP000307956"/>
    </source>
</evidence>